<evidence type="ECO:0000256" key="5">
    <source>
        <dbReference type="ARBA" id="ARBA00023136"/>
    </source>
</evidence>
<evidence type="ECO:0000256" key="4">
    <source>
        <dbReference type="ARBA" id="ARBA00022989"/>
    </source>
</evidence>
<gene>
    <name evidence="7" type="ORF">ATY89_07880</name>
    <name evidence="8" type="ORF">ATZ20_10900</name>
</gene>
<dbReference type="OrthoDB" id="111380at2157"/>
<feature type="transmembrane region" description="Helical" evidence="6">
    <location>
        <begin position="389"/>
        <end position="411"/>
    </location>
</feature>
<dbReference type="EMBL" id="CP013695">
    <property type="protein sequence ID" value="ALU32605.1"/>
    <property type="molecule type" value="Genomic_DNA"/>
</dbReference>
<proteinExistence type="inferred from homology"/>
<name>A0A0U2NH29_9CREN</name>
<dbReference type="Pfam" id="PF02133">
    <property type="entry name" value="Transp_cyt_pur"/>
    <property type="match status" value="1"/>
</dbReference>
<feature type="transmembrane region" description="Helical" evidence="6">
    <location>
        <begin position="241"/>
        <end position="265"/>
    </location>
</feature>
<evidence type="ECO:0000256" key="6">
    <source>
        <dbReference type="SAM" id="Phobius"/>
    </source>
</evidence>
<dbReference type="AlphaFoldDB" id="A0A0U2NH29"/>
<evidence type="ECO:0000256" key="3">
    <source>
        <dbReference type="ARBA" id="ARBA00022692"/>
    </source>
</evidence>
<feature type="transmembrane region" description="Helical" evidence="6">
    <location>
        <begin position="346"/>
        <end position="368"/>
    </location>
</feature>
<organism evidence="8 9">
    <name type="scientific">Sulfolobus acidocaldarius</name>
    <dbReference type="NCBI Taxonomy" id="2285"/>
    <lineage>
        <taxon>Archaea</taxon>
        <taxon>Thermoproteota</taxon>
        <taxon>Thermoprotei</taxon>
        <taxon>Sulfolobales</taxon>
        <taxon>Sulfolobaceae</taxon>
        <taxon>Sulfolobus</taxon>
    </lineage>
</organism>
<accession>A0A0U2NH29</accession>
<dbReference type="PANTHER" id="PTHR30569:SF0">
    <property type="entry name" value="CYTOSINE PERMEASE"/>
    <property type="match status" value="1"/>
</dbReference>
<keyword evidence="3 6" id="KW-0812">Transmembrane</keyword>
<sequence length="455" mass="48810">MEGKKSKEETSKFDDYSLEEVPKQSRYGFYNMFLVFASVYGAIAVIWAGGALGYGLTFSQAIIAVLGGTIVLTILGGLAASIGAYSGLSTYVLWRFPLGRWGGKIAGFLLITVTTGIGWYAVETWLFGIVMNEIFPNNPFFSVGFAAIWGGIIMIVMTYIGYKMLSFLSYFTIPFHIWLIAIGIAIVIALKGGFSAVMSAAPTSHMSLLDGISATVGLYSAGTIISPDIARFGKTAKDASVAWVAHIIFLYPFLILGGVAMVLVTGTYLVTNAMLELGMGAGVLLIIVFGQFIINTDNLYSGSLSLVNLYPMRRELASVINGVIGTAVAAYVGFTAGSSITPFENFITVLGNILPPVGGIVIADFFIVRSYLKGVKDPHERYKFKPGNAYYNLNIAGVVALGLGALVGFIVPYGIPAINALITGFLAYILIYYIFELLGKSPEILPYTYKGGRLS</sequence>
<feature type="transmembrane region" description="Helical" evidence="6">
    <location>
        <begin position="27"/>
        <end position="49"/>
    </location>
</feature>
<evidence type="ECO:0000256" key="1">
    <source>
        <dbReference type="ARBA" id="ARBA00004141"/>
    </source>
</evidence>
<protein>
    <submittedName>
        <fullName evidence="8">Cytosine permease</fullName>
    </submittedName>
</protein>
<evidence type="ECO:0000313" key="7">
    <source>
        <dbReference type="EMBL" id="ALU29865.1"/>
    </source>
</evidence>
<dbReference type="PANTHER" id="PTHR30569">
    <property type="entry name" value="CYTOSINE TRANSPORTER CODB"/>
    <property type="match status" value="1"/>
</dbReference>
<evidence type="ECO:0000256" key="2">
    <source>
        <dbReference type="ARBA" id="ARBA00008974"/>
    </source>
</evidence>
<dbReference type="RefSeq" id="WP_011278837.1">
    <property type="nucleotide sequence ID" value="NZ_BHWZ01000006.1"/>
</dbReference>
<keyword evidence="4 6" id="KW-1133">Transmembrane helix</keyword>
<keyword evidence="5 6" id="KW-0472">Membrane</keyword>
<dbReference type="GO" id="GO:0015209">
    <property type="term" value="F:cytosine transmembrane transporter activity"/>
    <property type="evidence" value="ECO:0007669"/>
    <property type="project" value="InterPro"/>
</dbReference>
<comment type="similarity">
    <text evidence="2">Belongs to the purine-cytosine permease (2.A.39) family.</text>
</comment>
<feature type="transmembrane region" description="Helical" evidence="6">
    <location>
        <begin position="316"/>
        <end position="334"/>
    </location>
</feature>
<feature type="transmembrane region" description="Helical" evidence="6">
    <location>
        <begin position="277"/>
        <end position="295"/>
    </location>
</feature>
<dbReference type="GeneID" id="14552556"/>
<feature type="transmembrane region" description="Helical" evidence="6">
    <location>
        <begin position="61"/>
        <end position="85"/>
    </location>
</feature>
<evidence type="ECO:0000313" key="10">
    <source>
        <dbReference type="Proteomes" id="UP000065473"/>
    </source>
</evidence>
<feature type="transmembrane region" description="Helical" evidence="6">
    <location>
        <begin position="417"/>
        <end position="435"/>
    </location>
</feature>
<dbReference type="InterPro" id="IPR001248">
    <property type="entry name" value="Pur-cyt_permease"/>
</dbReference>
<dbReference type="EMBL" id="CP013694">
    <property type="protein sequence ID" value="ALU29865.1"/>
    <property type="molecule type" value="Genomic_DNA"/>
</dbReference>
<reference evidence="9 10" key="1">
    <citation type="submission" date="2015-12" db="EMBL/GenBank/DDBJ databases">
        <title>A stable core within a dynamic pangenome in Sulfolobus acidocaldarius.</title>
        <authorList>
            <person name="Anderson R."/>
            <person name="Kouris A."/>
            <person name="Seward C."/>
            <person name="Campbell K."/>
            <person name="Whitaker R."/>
        </authorList>
    </citation>
    <scope>NUCLEOTIDE SEQUENCE [LARGE SCALE GENOMIC DNA]</scope>
    <source>
        <strain evidence="7 10">GG12-C01-09</strain>
        <strain evidence="8 9">NG05B_CO5_07</strain>
    </source>
</reference>
<comment type="subcellular location">
    <subcellularLocation>
        <location evidence="1">Membrane</location>
        <topology evidence="1">Multi-pass membrane protein</topology>
    </subcellularLocation>
</comment>
<feature type="transmembrane region" description="Helical" evidence="6">
    <location>
        <begin position="140"/>
        <end position="162"/>
    </location>
</feature>
<evidence type="ECO:0000313" key="8">
    <source>
        <dbReference type="EMBL" id="ALU32605.1"/>
    </source>
</evidence>
<dbReference type="OMA" id="TQIGWYA"/>
<dbReference type="Gene3D" id="1.10.4160.10">
    <property type="entry name" value="Hydantoin permease"/>
    <property type="match status" value="1"/>
</dbReference>
<dbReference type="InterPro" id="IPR030191">
    <property type="entry name" value="CodB"/>
</dbReference>
<feature type="transmembrane region" description="Helical" evidence="6">
    <location>
        <begin position="168"/>
        <end position="190"/>
    </location>
</feature>
<dbReference type="Proteomes" id="UP000065473">
    <property type="component" value="Chromosome"/>
</dbReference>
<evidence type="ECO:0000313" key="9">
    <source>
        <dbReference type="Proteomes" id="UP000060043"/>
    </source>
</evidence>
<dbReference type="Proteomes" id="UP000060043">
    <property type="component" value="Chromosome"/>
</dbReference>
<dbReference type="GO" id="GO:0005886">
    <property type="term" value="C:plasma membrane"/>
    <property type="evidence" value="ECO:0007669"/>
    <property type="project" value="TreeGrafter"/>
</dbReference>
<feature type="transmembrane region" description="Helical" evidence="6">
    <location>
        <begin position="105"/>
        <end position="128"/>
    </location>
</feature>